<dbReference type="InterPro" id="IPR027980">
    <property type="entry name" value="RACo_C"/>
</dbReference>
<gene>
    <name evidence="2" type="ORF">LZ11_00550</name>
</gene>
<comment type="caution">
    <text evidence="2">The sequence shown here is derived from an EMBL/GenBank/DDBJ whole genome shotgun (WGS) entry which is preliminary data.</text>
</comment>
<name>A0A5S5AXL2_9FIRM</name>
<reference evidence="2 3" key="1">
    <citation type="submission" date="2019-07" db="EMBL/GenBank/DDBJ databases">
        <title>Genomic Encyclopedia of Type Strains, Phase I: the one thousand microbial genomes (KMG-I) project.</title>
        <authorList>
            <person name="Kyrpides N."/>
        </authorList>
    </citation>
    <scope>NUCLEOTIDE SEQUENCE [LARGE SCALE GENOMIC DNA]</scope>
    <source>
        <strain evidence="2 3">DSM 16647</strain>
    </source>
</reference>
<dbReference type="Pfam" id="PF14574">
    <property type="entry name" value="RACo_C_ter"/>
    <property type="match status" value="1"/>
</dbReference>
<dbReference type="AlphaFoldDB" id="A0A5S5AXL2"/>
<dbReference type="Proteomes" id="UP000322294">
    <property type="component" value="Unassembled WGS sequence"/>
</dbReference>
<keyword evidence="3" id="KW-1185">Reference proteome</keyword>
<accession>A0A5S5AXL2</accession>
<dbReference type="EMBL" id="VNHO01000005">
    <property type="protein sequence ID" value="TYP57560.1"/>
    <property type="molecule type" value="Genomic_DNA"/>
</dbReference>
<protein>
    <submittedName>
        <fullName evidence="2">Uncharacterized protein DUF4445</fullName>
    </submittedName>
</protein>
<organism evidence="2 3">
    <name type="scientific">Thermosediminibacter litoriperuensis</name>
    <dbReference type="NCBI Taxonomy" id="291989"/>
    <lineage>
        <taxon>Bacteria</taxon>
        <taxon>Bacillati</taxon>
        <taxon>Bacillota</taxon>
        <taxon>Clostridia</taxon>
        <taxon>Thermosediminibacterales</taxon>
        <taxon>Thermosediminibacteraceae</taxon>
        <taxon>Thermosediminibacter</taxon>
    </lineage>
</organism>
<evidence type="ECO:0000313" key="2">
    <source>
        <dbReference type="EMBL" id="TYP57560.1"/>
    </source>
</evidence>
<sequence>MRGATEAVKRATLQNGNVTVKVIEAGNRSVCGSGLIDAVAEMLRVGIIRENGKLLNKEEYLHTCPAEYRGLVDRLETKNDMNCFVLVPEEQSQNGQKIYM</sequence>
<evidence type="ECO:0000313" key="3">
    <source>
        <dbReference type="Proteomes" id="UP000322294"/>
    </source>
</evidence>
<evidence type="ECO:0000259" key="1">
    <source>
        <dbReference type="Pfam" id="PF14574"/>
    </source>
</evidence>
<feature type="domain" description="RACo C-terminal" evidence="1">
    <location>
        <begin position="1"/>
        <end position="99"/>
    </location>
</feature>
<proteinExistence type="predicted"/>